<dbReference type="AlphaFoldDB" id="A0A382IRS4"/>
<protein>
    <submittedName>
        <fullName evidence="1">Uncharacterized protein</fullName>
    </submittedName>
</protein>
<evidence type="ECO:0000313" key="1">
    <source>
        <dbReference type="EMBL" id="SVC01932.1"/>
    </source>
</evidence>
<name>A0A382IRS4_9ZZZZ</name>
<sequence>MPGSNSIRVETRAYCSRLVRFTPVHFLTNYYRKTKELFIPIRSNLRYASLVV</sequence>
<organism evidence="1">
    <name type="scientific">marine metagenome</name>
    <dbReference type="NCBI Taxonomy" id="408172"/>
    <lineage>
        <taxon>unclassified sequences</taxon>
        <taxon>metagenomes</taxon>
        <taxon>ecological metagenomes</taxon>
    </lineage>
</organism>
<gene>
    <name evidence="1" type="ORF">METZ01_LOCUS254786</name>
</gene>
<feature type="non-terminal residue" evidence="1">
    <location>
        <position position="52"/>
    </location>
</feature>
<dbReference type="EMBL" id="UINC01068940">
    <property type="protein sequence ID" value="SVC01932.1"/>
    <property type="molecule type" value="Genomic_DNA"/>
</dbReference>
<proteinExistence type="predicted"/>
<reference evidence="1" key="1">
    <citation type="submission" date="2018-05" db="EMBL/GenBank/DDBJ databases">
        <authorList>
            <person name="Lanie J.A."/>
            <person name="Ng W.-L."/>
            <person name="Kazmierczak K.M."/>
            <person name="Andrzejewski T.M."/>
            <person name="Davidsen T.M."/>
            <person name="Wayne K.J."/>
            <person name="Tettelin H."/>
            <person name="Glass J.I."/>
            <person name="Rusch D."/>
            <person name="Podicherti R."/>
            <person name="Tsui H.-C.T."/>
            <person name="Winkler M.E."/>
        </authorList>
    </citation>
    <scope>NUCLEOTIDE SEQUENCE</scope>
</reference>
<accession>A0A382IRS4</accession>